<proteinExistence type="predicted"/>
<feature type="signal peptide" evidence="4">
    <location>
        <begin position="1"/>
        <end position="23"/>
    </location>
</feature>
<dbReference type="OrthoDB" id="539213at2759"/>
<keyword evidence="4" id="KW-0732">Signal</keyword>
<dbReference type="Pfam" id="PF17111">
    <property type="entry name" value="PigL_N"/>
    <property type="match status" value="1"/>
</dbReference>
<evidence type="ECO:0000313" key="6">
    <source>
        <dbReference type="EMBL" id="KAH7120621.1"/>
    </source>
</evidence>
<dbReference type="InterPro" id="IPR002110">
    <property type="entry name" value="Ankyrin_rpt"/>
</dbReference>
<dbReference type="PANTHER" id="PTHR24189">
    <property type="entry name" value="MYOTROPHIN"/>
    <property type="match status" value="1"/>
</dbReference>
<dbReference type="AlphaFoldDB" id="A0A9P9DK13"/>
<keyword evidence="1" id="KW-0677">Repeat</keyword>
<evidence type="ECO:0000313" key="7">
    <source>
        <dbReference type="Proteomes" id="UP000738349"/>
    </source>
</evidence>
<dbReference type="InterPro" id="IPR031348">
    <property type="entry name" value="PigL_N"/>
</dbReference>
<protein>
    <recommendedName>
        <fullName evidence="5">Azaphilone pigments biosynthesis cluster protein L N-terminal domain-containing protein</fullName>
    </recommendedName>
</protein>
<dbReference type="SMART" id="SM00248">
    <property type="entry name" value="ANK"/>
    <property type="match status" value="5"/>
</dbReference>
<accession>A0A9P9DK13</accession>
<dbReference type="InterPro" id="IPR050745">
    <property type="entry name" value="Multifunctional_regulatory"/>
</dbReference>
<gene>
    <name evidence="6" type="ORF">EDB81DRAFT_814489</name>
</gene>
<evidence type="ECO:0000256" key="1">
    <source>
        <dbReference type="ARBA" id="ARBA00022737"/>
    </source>
</evidence>
<evidence type="ECO:0000259" key="5">
    <source>
        <dbReference type="Pfam" id="PF17111"/>
    </source>
</evidence>
<dbReference type="SUPFAM" id="SSF48403">
    <property type="entry name" value="Ankyrin repeat"/>
    <property type="match status" value="1"/>
</dbReference>
<feature type="region of interest" description="Disordered" evidence="3">
    <location>
        <begin position="333"/>
        <end position="354"/>
    </location>
</feature>
<name>A0A9P9DK13_9HYPO</name>
<keyword evidence="2" id="KW-0040">ANK repeat</keyword>
<evidence type="ECO:0000256" key="4">
    <source>
        <dbReference type="SAM" id="SignalP"/>
    </source>
</evidence>
<keyword evidence="7" id="KW-1185">Reference proteome</keyword>
<evidence type="ECO:0000256" key="3">
    <source>
        <dbReference type="SAM" id="MobiDB-lite"/>
    </source>
</evidence>
<dbReference type="InterPro" id="IPR036770">
    <property type="entry name" value="Ankyrin_rpt-contain_sf"/>
</dbReference>
<evidence type="ECO:0000256" key="2">
    <source>
        <dbReference type="ARBA" id="ARBA00023043"/>
    </source>
</evidence>
<comment type="caution">
    <text evidence="6">The sequence shown here is derived from an EMBL/GenBank/DDBJ whole genome shotgun (WGS) entry which is preliminary data.</text>
</comment>
<organism evidence="6 7">
    <name type="scientific">Dactylonectria macrodidyma</name>
    <dbReference type="NCBI Taxonomy" id="307937"/>
    <lineage>
        <taxon>Eukaryota</taxon>
        <taxon>Fungi</taxon>
        <taxon>Dikarya</taxon>
        <taxon>Ascomycota</taxon>
        <taxon>Pezizomycotina</taxon>
        <taxon>Sordariomycetes</taxon>
        <taxon>Hypocreomycetidae</taxon>
        <taxon>Hypocreales</taxon>
        <taxon>Nectriaceae</taxon>
        <taxon>Dactylonectria</taxon>
    </lineage>
</organism>
<feature type="domain" description="Azaphilone pigments biosynthesis cluster protein L N-terminal" evidence="5">
    <location>
        <begin position="2"/>
        <end position="138"/>
    </location>
</feature>
<dbReference type="Gene3D" id="1.25.40.20">
    <property type="entry name" value="Ankyrin repeat-containing domain"/>
    <property type="match status" value="2"/>
</dbReference>
<dbReference type="Proteomes" id="UP000738349">
    <property type="component" value="Unassembled WGS sequence"/>
</dbReference>
<feature type="chain" id="PRO_5040206280" description="Azaphilone pigments biosynthesis cluster protein L N-terminal domain-containing protein" evidence="4">
    <location>
        <begin position="24"/>
        <end position="760"/>
    </location>
</feature>
<sequence length="760" mass="85637">MEVLSAVATVVTLFSAALASTRAFHHVLSATKHGSLALQALSNEVEQLQKLLETISTLPIQNTPDVADLARYVRDCVTDVAAFKLRLELLTVSEANSRSGRLWRRVKASVNEKDLWQMQRVICGHVGMLNGRLTTLQITMLAQHMAQSSHDFSLVQQFWNDTAIFYPLKYLKSLPTLSNGALTITSVPESTQFSNPELEIVLSRLIRLLEYHERTVNSEDVLQIMQHLEIFLESARWHECESNRASGGRNLSCFQENIGEELKLVISILSLASSVNINTNTPSRVPDCSVQRLISHQQRKRKTIDLGGVELALCSTKRQMTCTGHRFRNDANRTASETTDGETANNRVSNGETTNNLTRINKHKLAREFSALLRFKPIRSHRMVELSVHQAPSTFDNVVCIPPRICIINIRPRDSRVFQLAADGNKADLMALIAQDGANLRDHDTRGWSLLHHALPHPELCQFLIQEGLDVDEMVPLHEGSTADRLVTPLHMAYLRNLDKTAETLLRGGGDPTVELPRRHSVLHLVSGQQTSASNTILRHIFDISAYYGVATMRVTSTPSGQLSGWSALLSACYIDDSHLNRNDRDPQSTIRKLSFLLDRGSNVHDTADDGSNCLHIFFTSRPFLAVKDGWKQALVYLIHRGADIHGKDGLGWSVTSLAYGDAFDERCALECGSYLGDLWDAVLDYCGHNILDFRRSHPRRASYCVEYERADFEKLWEGREQRCPYWNDVVWPQVVADLTRNRQDENRSKRCRLPWVHGV</sequence>
<dbReference type="EMBL" id="JAGMUV010000025">
    <property type="protein sequence ID" value="KAH7120621.1"/>
    <property type="molecule type" value="Genomic_DNA"/>
</dbReference>
<reference evidence="6" key="1">
    <citation type="journal article" date="2021" name="Nat. Commun.">
        <title>Genetic determinants of endophytism in the Arabidopsis root mycobiome.</title>
        <authorList>
            <person name="Mesny F."/>
            <person name="Miyauchi S."/>
            <person name="Thiergart T."/>
            <person name="Pickel B."/>
            <person name="Atanasova L."/>
            <person name="Karlsson M."/>
            <person name="Huettel B."/>
            <person name="Barry K.W."/>
            <person name="Haridas S."/>
            <person name="Chen C."/>
            <person name="Bauer D."/>
            <person name="Andreopoulos W."/>
            <person name="Pangilinan J."/>
            <person name="LaButti K."/>
            <person name="Riley R."/>
            <person name="Lipzen A."/>
            <person name="Clum A."/>
            <person name="Drula E."/>
            <person name="Henrissat B."/>
            <person name="Kohler A."/>
            <person name="Grigoriev I.V."/>
            <person name="Martin F.M."/>
            <person name="Hacquard S."/>
        </authorList>
    </citation>
    <scope>NUCLEOTIDE SEQUENCE</scope>
    <source>
        <strain evidence="6">MPI-CAGE-AT-0147</strain>
    </source>
</reference>